<evidence type="ECO:0000313" key="5">
    <source>
        <dbReference type="Proteomes" id="UP000224567"/>
    </source>
</evidence>
<dbReference type="PANTHER" id="PTHR13068">
    <property type="entry name" value="CGI-12 PROTEIN-RELATED"/>
    <property type="match status" value="1"/>
</dbReference>
<keyword evidence="2" id="KW-0804">Transcription</keyword>
<dbReference type="OrthoDB" id="637682at2759"/>
<keyword evidence="3" id="KW-0809">Transit peptide</keyword>
<dbReference type="Proteomes" id="UP000224567">
    <property type="component" value="Unassembled WGS sequence"/>
</dbReference>
<reference evidence="5" key="2">
    <citation type="journal article" date="2017" name="J. Anim. Genet.">
        <title>Multiple reference genome sequences of hot pepper reveal the massive evolution of plant disease resistance genes by retroduplication.</title>
        <authorList>
            <person name="Kim S."/>
            <person name="Park J."/>
            <person name="Yeom S.-I."/>
            <person name="Kim Y.-M."/>
            <person name="Seo E."/>
            <person name="Kim K.-T."/>
            <person name="Kim M.-S."/>
            <person name="Lee J.M."/>
            <person name="Cheong K."/>
            <person name="Shin H.-S."/>
            <person name="Kim S.-B."/>
            <person name="Han K."/>
            <person name="Lee J."/>
            <person name="Park M."/>
            <person name="Lee H.-A."/>
            <person name="Lee H.-Y."/>
            <person name="Lee Y."/>
            <person name="Oh S."/>
            <person name="Lee J.H."/>
            <person name="Choi E."/>
            <person name="Choi E."/>
            <person name="Lee S.E."/>
            <person name="Jeon J."/>
            <person name="Kim H."/>
            <person name="Choi G."/>
            <person name="Song H."/>
            <person name="Lee J."/>
            <person name="Lee S.-C."/>
            <person name="Kwon J.-K."/>
            <person name="Lee H.-Y."/>
            <person name="Koo N."/>
            <person name="Hong Y."/>
            <person name="Kim R.W."/>
            <person name="Kang W.-H."/>
            <person name="Huh J.H."/>
            <person name="Kang B.-C."/>
            <person name="Yang T.-J."/>
            <person name="Lee Y.-H."/>
            <person name="Bennetzen J.L."/>
            <person name="Choi D."/>
        </authorList>
    </citation>
    <scope>NUCLEOTIDE SEQUENCE [LARGE SCALE GENOMIC DNA]</scope>
    <source>
        <strain evidence="5">cv. PBC81</strain>
    </source>
</reference>
<dbReference type="Pfam" id="PF02536">
    <property type="entry name" value="mTERF"/>
    <property type="match status" value="1"/>
</dbReference>
<dbReference type="InterPro" id="IPR038538">
    <property type="entry name" value="MTERF_sf"/>
</dbReference>
<dbReference type="EMBL" id="MLFT02000011">
    <property type="protein sequence ID" value="PHT33820.1"/>
    <property type="molecule type" value="Genomic_DNA"/>
</dbReference>
<comment type="caution">
    <text evidence="4">The sequence shown here is derived from an EMBL/GenBank/DDBJ whole genome shotgun (WGS) entry which is preliminary data.</text>
</comment>
<protein>
    <recommendedName>
        <fullName evidence="6">Transcription termination factor MTEF1, chloroplastic</fullName>
    </recommendedName>
</protein>
<evidence type="ECO:0008006" key="6">
    <source>
        <dbReference type="Google" id="ProtNLM"/>
    </source>
</evidence>
<dbReference type="PANTHER" id="PTHR13068:SF36">
    <property type="entry name" value="TRANSCRIPTION TERMINATION FACTOR MTEF1, CHLOROPLASTIC"/>
    <property type="match status" value="1"/>
</dbReference>
<dbReference type="GO" id="GO:0003676">
    <property type="term" value="F:nucleic acid binding"/>
    <property type="evidence" value="ECO:0007669"/>
    <property type="project" value="InterPro"/>
</dbReference>
<proteinExistence type="inferred from homology"/>
<comment type="similarity">
    <text evidence="1">Belongs to the mTERF family.</text>
</comment>
<dbReference type="Gene3D" id="1.25.70.10">
    <property type="entry name" value="Transcription termination factor 3, mitochondrial"/>
    <property type="match status" value="1"/>
</dbReference>
<evidence type="ECO:0000256" key="2">
    <source>
        <dbReference type="ARBA" id="ARBA00022472"/>
    </source>
</evidence>
<evidence type="ECO:0000313" key="4">
    <source>
        <dbReference type="EMBL" id="PHT33820.1"/>
    </source>
</evidence>
<reference evidence="4 5" key="1">
    <citation type="journal article" date="2017" name="Genome Biol.">
        <title>New reference genome sequences of hot pepper reveal the massive evolution of plant disease-resistance genes by retroduplication.</title>
        <authorList>
            <person name="Kim S."/>
            <person name="Park J."/>
            <person name="Yeom S.I."/>
            <person name="Kim Y.M."/>
            <person name="Seo E."/>
            <person name="Kim K.T."/>
            <person name="Kim M.S."/>
            <person name="Lee J.M."/>
            <person name="Cheong K."/>
            <person name="Shin H.S."/>
            <person name="Kim S.B."/>
            <person name="Han K."/>
            <person name="Lee J."/>
            <person name="Park M."/>
            <person name="Lee H.A."/>
            <person name="Lee H.Y."/>
            <person name="Lee Y."/>
            <person name="Oh S."/>
            <person name="Lee J.H."/>
            <person name="Choi E."/>
            <person name="Choi E."/>
            <person name="Lee S.E."/>
            <person name="Jeon J."/>
            <person name="Kim H."/>
            <person name="Choi G."/>
            <person name="Song H."/>
            <person name="Lee J."/>
            <person name="Lee S.C."/>
            <person name="Kwon J.K."/>
            <person name="Lee H.Y."/>
            <person name="Koo N."/>
            <person name="Hong Y."/>
            <person name="Kim R.W."/>
            <person name="Kang W.H."/>
            <person name="Huh J.H."/>
            <person name="Kang B.C."/>
            <person name="Yang T.J."/>
            <person name="Lee Y.H."/>
            <person name="Bennetzen J.L."/>
            <person name="Choi D."/>
        </authorList>
    </citation>
    <scope>NUCLEOTIDE SEQUENCE [LARGE SCALE GENOMIC DNA]</scope>
    <source>
        <strain evidence="5">cv. PBC81</strain>
    </source>
</reference>
<name>A0A2G2VLH9_CAPBA</name>
<dbReference type="STRING" id="33114.A0A2G2VLH9"/>
<evidence type="ECO:0000256" key="3">
    <source>
        <dbReference type="ARBA" id="ARBA00022946"/>
    </source>
</evidence>
<sequence>MLNPPKTPPPFSPITLNPSSYSRKFHSSSLTIVERTHKRDTSTYPVKSHLCGLTRIKYTQTLSIKSSISPKPTKTTIPTTDCGLKFREKLLYLEQLKINPTKALQQNPNLRSANLETIKSVEICLSSMGIERSAIGRILDMHPKLLTSDPYTDLYPIFDFLLNEVAIPFNDIRRCIIRCPRILVSTVEKQLNPTFQFLKEFGFSGSNSITCQTAVLLVYSVEHTLTPKIDYLVSLGIARNNVVSMILRSPGLLTFSIEKNLKPKVEYLLKEMDRDIGELKKFPQYFSFSLEGKIKPRHRLLVEHGFTMSLSEMLKVSDGEFYARLIEMRLRLVENKQLL</sequence>
<keyword evidence="5" id="KW-1185">Reference proteome</keyword>
<accession>A0A2G2VLH9</accession>
<keyword evidence="2" id="KW-0806">Transcription termination</keyword>
<dbReference type="GO" id="GO:0006353">
    <property type="term" value="P:DNA-templated transcription termination"/>
    <property type="evidence" value="ECO:0007669"/>
    <property type="project" value="UniProtKB-KW"/>
</dbReference>
<organism evidence="4 5">
    <name type="scientific">Capsicum baccatum</name>
    <name type="common">Peruvian pepper</name>
    <dbReference type="NCBI Taxonomy" id="33114"/>
    <lineage>
        <taxon>Eukaryota</taxon>
        <taxon>Viridiplantae</taxon>
        <taxon>Streptophyta</taxon>
        <taxon>Embryophyta</taxon>
        <taxon>Tracheophyta</taxon>
        <taxon>Spermatophyta</taxon>
        <taxon>Magnoliopsida</taxon>
        <taxon>eudicotyledons</taxon>
        <taxon>Gunneridae</taxon>
        <taxon>Pentapetalae</taxon>
        <taxon>asterids</taxon>
        <taxon>lamiids</taxon>
        <taxon>Solanales</taxon>
        <taxon>Solanaceae</taxon>
        <taxon>Solanoideae</taxon>
        <taxon>Capsiceae</taxon>
        <taxon>Capsicum</taxon>
    </lineage>
</organism>
<dbReference type="InterPro" id="IPR003690">
    <property type="entry name" value="MTERF"/>
</dbReference>
<dbReference type="AlphaFoldDB" id="A0A2G2VLH9"/>
<keyword evidence="2" id="KW-0805">Transcription regulation</keyword>
<evidence type="ECO:0000256" key="1">
    <source>
        <dbReference type="ARBA" id="ARBA00007692"/>
    </source>
</evidence>
<dbReference type="SMART" id="SM00733">
    <property type="entry name" value="Mterf"/>
    <property type="match status" value="6"/>
</dbReference>
<gene>
    <name evidence="4" type="ORF">CQW23_25620</name>
</gene>